<feature type="domain" description="Inositolphosphotransferase Aur1/Ipt1" evidence="2">
    <location>
        <begin position="112"/>
        <end position="299"/>
    </location>
</feature>
<feature type="transmembrane region" description="Helical" evidence="1">
    <location>
        <begin position="21"/>
        <end position="39"/>
    </location>
</feature>
<feature type="transmembrane region" description="Helical" evidence="1">
    <location>
        <begin position="236"/>
        <end position="255"/>
    </location>
</feature>
<name>A0A2T6KQB5_9RHOB</name>
<dbReference type="OrthoDB" id="7584858at2"/>
<sequence length="310" mass="34016">MTSISLARSGTRASYFHKAELTFMAIILIAVSVNVLVDATGPQKIGWGSFGLGLSGAVGLIALAGYYRRAYPYAAWIGKAMLTVSLASLLGIMLGILFHQQMPRPTPVLTEALLAMDHWFGYDWPTAVNWVANVPYLGTFLRYVYLSSFIQIMMLICLLAYMGRNRQLDMMMYTNGLSLVLVYVMWQAYPNISQSTYLPIPVDVAMAADLVTNSAYGAILLDMAQNGLPVVEMDKIKGAVAFPSYHMVMCALAVCFARGTKLFWPFLIINIIMIPAILVHGAHHIADLIGGVLVMAVAMIPSAIILKRCY</sequence>
<accession>A0A2T6KQB5</accession>
<evidence type="ECO:0000256" key="1">
    <source>
        <dbReference type="SAM" id="Phobius"/>
    </source>
</evidence>
<evidence type="ECO:0000259" key="2">
    <source>
        <dbReference type="Pfam" id="PF14378"/>
    </source>
</evidence>
<reference evidence="3 4" key="1">
    <citation type="submission" date="2018-04" db="EMBL/GenBank/DDBJ databases">
        <title>Genomic Encyclopedia of Archaeal and Bacterial Type Strains, Phase II (KMG-II): from individual species to whole genera.</title>
        <authorList>
            <person name="Goeker M."/>
        </authorList>
    </citation>
    <scope>NUCLEOTIDE SEQUENCE [LARGE SCALE GENOMIC DNA]</scope>
    <source>
        <strain evidence="3 4">DSM 29955</strain>
    </source>
</reference>
<dbReference type="RefSeq" id="WP_108384471.1">
    <property type="nucleotide sequence ID" value="NZ_QBUD01000001.1"/>
</dbReference>
<feature type="transmembrane region" description="Helical" evidence="1">
    <location>
        <begin position="170"/>
        <end position="189"/>
    </location>
</feature>
<organism evidence="3 4">
    <name type="scientific">Yoonia sediminilitoris</name>
    <dbReference type="NCBI Taxonomy" id="1286148"/>
    <lineage>
        <taxon>Bacteria</taxon>
        <taxon>Pseudomonadati</taxon>
        <taxon>Pseudomonadota</taxon>
        <taxon>Alphaproteobacteria</taxon>
        <taxon>Rhodobacterales</taxon>
        <taxon>Paracoccaceae</taxon>
        <taxon>Yoonia</taxon>
    </lineage>
</organism>
<feature type="transmembrane region" description="Helical" evidence="1">
    <location>
        <begin position="288"/>
        <end position="306"/>
    </location>
</feature>
<feature type="transmembrane region" description="Helical" evidence="1">
    <location>
        <begin position="143"/>
        <end position="163"/>
    </location>
</feature>
<evidence type="ECO:0000313" key="4">
    <source>
        <dbReference type="Proteomes" id="UP000244523"/>
    </source>
</evidence>
<keyword evidence="1" id="KW-1133">Transmembrane helix</keyword>
<dbReference type="Pfam" id="PF14378">
    <property type="entry name" value="PAP2_3"/>
    <property type="match status" value="1"/>
</dbReference>
<gene>
    <name evidence="3" type="ORF">C8N45_101328</name>
</gene>
<proteinExistence type="predicted"/>
<dbReference type="AlphaFoldDB" id="A0A2T6KQB5"/>
<evidence type="ECO:0000313" key="3">
    <source>
        <dbReference type="EMBL" id="PUB18742.1"/>
    </source>
</evidence>
<feature type="transmembrane region" description="Helical" evidence="1">
    <location>
        <begin position="73"/>
        <end position="98"/>
    </location>
</feature>
<dbReference type="Proteomes" id="UP000244523">
    <property type="component" value="Unassembled WGS sequence"/>
</dbReference>
<feature type="transmembrane region" description="Helical" evidence="1">
    <location>
        <begin position="45"/>
        <end position="66"/>
    </location>
</feature>
<keyword evidence="1" id="KW-0812">Transmembrane</keyword>
<feature type="transmembrane region" description="Helical" evidence="1">
    <location>
        <begin position="262"/>
        <end position="282"/>
    </location>
</feature>
<dbReference type="EMBL" id="QBUD01000001">
    <property type="protein sequence ID" value="PUB18742.1"/>
    <property type="molecule type" value="Genomic_DNA"/>
</dbReference>
<dbReference type="InterPro" id="IPR026841">
    <property type="entry name" value="Aur1/Ipt1"/>
</dbReference>
<dbReference type="GO" id="GO:0016020">
    <property type="term" value="C:membrane"/>
    <property type="evidence" value="ECO:0007669"/>
    <property type="project" value="UniProtKB-SubCell"/>
</dbReference>
<protein>
    <submittedName>
        <fullName evidence="3">PAP2 superfamily protein</fullName>
    </submittedName>
</protein>
<keyword evidence="4" id="KW-1185">Reference proteome</keyword>
<keyword evidence="1" id="KW-0472">Membrane</keyword>
<comment type="caution">
    <text evidence="3">The sequence shown here is derived from an EMBL/GenBank/DDBJ whole genome shotgun (WGS) entry which is preliminary data.</text>
</comment>